<accession>A0A7C8PGE8</accession>
<comment type="caution">
    <text evidence="1">The sequence shown here is derived from an EMBL/GenBank/DDBJ whole genome shotgun (WGS) entry which is preliminary data.</text>
</comment>
<dbReference type="Proteomes" id="UP000297595">
    <property type="component" value="Unassembled WGS sequence"/>
</dbReference>
<evidence type="ECO:0000313" key="1">
    <source>
        <dbReference type="EMBL" id="TGJ65787.1"/>
    </source>
</evidence>
<dbReference type="PROSITE" id="PS50181">
    <property type="entry name" value="FBOX"/>
    <property type="match status" value="1"/>
</dbReference>
<dbReference type="InterPro" id="IPR001810">
    <property type="entry name" value="F-box_dom"/>
</dbReference>
<sequence length="288" mass="32846">MRPLTTSTGYREPAKGSISTLPADVLIAIYSYLSIQDQLAFNSTHRFFRQVFLSLPTSLRYKAIRNDSCALIYIHKLVPIHRFELRDTYGYITLDCTVKLLTIRNYYLTIHSALSWQRTNEGRLRGDALCKWLMRDTQKFKHWSRLNNKVIDITGSPLLDEPLLRSIRGSTNSNGYLTAVSPSARHGIDKSTRVIYNCCGAMTVSAWLGVPKYMGMTVREFFQDLWNELQNSMDGEAPAAVSKFKNILMQANQLKLVLSEPGSTRAFGTQEFTVTLYCWPLYPCHLHG</sequence>
<name>A0A7C8PGE8_ORBOL</name>
<organism evidence="1 2">
    <name type="scientific">Orbilia oligospora</name>
    <name type="common">Nematode-trapping fungus</name>
    <name type="synonym">Arthrobotrys oligospora</name>
    <dbReference type="NCBI Taxonomy" id="2813651"/>
    <lineage>
        <taxon>Eukaryota</taxon>
        <taxon>Fungi</taxon>
        <taxon>Dikarya</taxon>
        <taxon>Ascomycota</taxon>
        <taxon>Pezizomycotina</taxon>
        <taxon>Orbiliomycetes</taxon>
        <taxon>Orbiliales</taxon>
        <taxon>Orbiliaceae</taxon>
        <taxon>Orbilia</taxon>
    </lineage>
</organism>
<protein>
    <submittedName>
        <fullName evidence="1">Uncharacterized protein</fullName>
    </submittedName>
</protein>
<gene>
    <name evidence="1" type="ORF">EYR41_009733</name>
</gene>
<evidence type="ECO:0000313" key="2">
    <source>
        <dbReference type="Proteomes" id="UP000297595"/>
    </source>
</evidence>
<reference evidence="1 2" key="1">
    <citation type="submission" date="2019-03" db="EMBL/GenBank/DDBJ databases">
        <title>Nematode-trapping fungi genome.</title>
        <authorList>
            <person name="Vidal-Diez De Ulzurrun G."/>
        </authorList>
    </citation>
    <scope>NUCLEOTIDE SEQUENCE [LARGE SCALE GENOMIC DNA]</scope>
    <source>
        <strain evidence="1 2">TWF154</strain>
    </source>
</reference>
<dbReference type="OrthoDB" id="10272756at2759"/>
<dbReference type="AlphaFoldDB" id="A0A7C8PGE8"/>
<dbReference type="InterPro" id="IPR036047">
    <property type="entry name" value="F-box-like_dom_sf"/>
</dbReference>
<proteinExistence type="predicted"/>
<dbReference type="SUPFAM" id="SSF81383">
    <property type="entry name" value="F-box domain"/>
    <property type="match status" value="1"/>
</dbReference>
<dbReference type="EMBL" id="SOZJ01000006">
    <property type="protein sequence ID" value="TGJ65787.1"/>
    <property type="molecule type" value="Genomic_DNA"/>
</dbReference>